<dbReference type="Proteomes" id="UP000245720">
    <property type="component" value="Unassembled WGS sequence"/>
</dbReference>
<dbReference type="SUPFAM" id="SSF63817">
    <property type="entry name" value="Sortase"/>
    <property type="match status" value="1"/>
</dbReference>
<comment type="caution">
    <text evidence="3">The sequence shown here is derived from an EMBL/GenBank/DDBJ whole genome shotgun (WGS) entry which is preliminary data.</text>
</comment>
<accession>A0A315Y1T1</accession>
<dbReference type="InterPro" id="IPR005754">
    <property type="entry name" value="Sortase"/>
</dbReference>
<keyword evidence="1" id="KW-0378">Hydrolase</keyword>
<name>A0A315Y1T1_RUMFL</name>
<dbReference type="CDD" id="cd00004">
    <property type="entry name" value="Sortase"/>
    <property type="match status" value="1"/>
</dbReference>
<dbReference type="Pfam" id="PF04203">
    <property type="entry name" value="Sortase"/>
    <property type="match status" value="1"/>
</dbReference>
<evidence type="ECO:0000313" key="3">
    <source>
        <dbReference type="EMBL" id="PWJ13348.1"/>
    </source>
</evidence>
<dbReference type="OrthoDB" id="2328774at2"/>
<evidence type="ECO:0000313" key="4">
    <source>
        <dbReference type="Proteomes" id="UP000245720"/>
    </source>
</evidence>
<dbReference type="EMBL" id="QGDI01000004">
    <property type="protein sequence ID" value="PWJ13348.1"/>
    <property type="molecule type" value="Genomic_DNA"/>
</dbReference>
<organism evidence="3 4">
    <name type="scientific">Ruminococcus flavefaciens</name>
    <dbReference type="NCBI Taxonomy" id="1265"/>
    <lineage>
        <taxon>Bacteria</taxon>
        <taxon>Bacillati</taxon>
        <taxon>Bacillota</taxon>
        <taxon>Clostridia</taxon>
        <taxon>Eubacteriales</taxon>
        <taxon>Oscillospiraceae</taxon>
        <taxon>Ruminococcus</taxon>
    </lineage>
</organism>
<dbReference type="Gene3D" id="2.40.260.10">
    <property type="entry name" value="Sortase"/>
    <property type="match status" value="1"/>
</dbReference>
<protein>
    <submittedName>
        <fullName evidence="3">Sortase A</fullName>
    </submittedName>
</protein>
<feature type="active site" description="Acyl-thioester intermediate" evidence="2">
    <location>
        <position position="201"/>
    </location>
</feature>
<dbReference type="InterPro" id="IPR023365">
    <property type="entry name" value="Sortase_dom-sf"/>
</dbReference>
<evidence type="ECO:0000256" key="1">
    <source>
        <dbReference type="ARBA" id="ARBA00022801"/>
    </source>
</evidence>
<sequence length="218" mass="24239">MKKKLWILPLLIGILLIGGAVGLVAYNMYESNAAFEKSQDVMAELKQLIPEPSPASATTEAITQPPSDDLFAPYEVPSAQPPSEMRSISVDGEEYCGYITLPQLGLELPVTSSWSYERLKTSPCRYSGTVEGRDIIIAAHNYNSHFGRIKELSQGDEIWFTDADGLQYFYRVEYTENVDGYDIDHMLGGGSTDWDMTLFTCTLSGQSRVTVRASLEEE</sequence>
<gene>
    <name evidence="3" type="ORF">IE37_01149</name>
</gene>
<proteinExistence type="predicted"/>
<dbReference type="GO" id="GO:0016787">
    <property type="term" value="F:hydrolase activity"/>
    <property type="evidence" value="ECO:0007669"/>
    <property type="project" value="UniProtKB-KW"/>
</dbReference>
<dbReference type="RefSeq" id="WP_109725990.1">
    <property type="nucleotide sequence ID" value="NZ_QGDI01000004.1"/>
</dbReference>
<reference evidence="3 4" key="1">
    <citation type="submission" date="2018-05" db="EMBL/GenBank/DDBJ databases">
        <title>The Hungate 1000. A catalogue of reference genomes from the rumen microbiome.</title>
        <authorList>
            <person name="Kelly W."/>
        </authorList>
    </citation>
    <scope>NUCLEOTIDE SEQUENCE [LARGE SCALE GENOMIC DNA]</scope>
    <source>
        <strain evidence="3 4">SAb67</strain>
    </source>
</reference>
<evidence type="ECO:0000256" key="2">
    <source>
        <dbReference type="PIRSR" id="PIRSR605754-1"/>
    </source>
</evidence>
<feature type="active site" description="Proton donor/acceptor" evidence="2">
    <location>
        <position position="140"/>
    </location>
</feature>
<dbReference type="AlphaFoldDB" id="A0A315Y1T1"/>